<dbReference type="EMBL" id="JAAKFY010000006">
    <property type="protein sequence ID" value="KAF3855745.1"/>
    <property type="molecule type" value="Genomic_DNA"/>
</dbReference>
<reference evidence="2 3" key="1">
    <citation type="submission" date="2020-03" db="EMBL/GenBank/DDBJ databases">
        <title>Dissostichus mawsoni Genome sequencing and assembly.</title>
        <authorList>
            <person name="Park H."/>
        </authorList>
    </citation>
    <scope>NUCLEOTIDE SEQUENCE [LARGE SCALE GENOMIC DNA]</scope>
    <source>
        <strain evidence="2">DM0001</strain>
        <tissue evidence="2">Muscle</tissue>
    </source>
</reference>
<keyword evidence="3" id="KW-1185">Reference proteome</keyword>
<feature type="compositionally biased region" description="Low complexity" evidence="1">
    <location>
        <begin position="250"/>
        <end position="263"/>
    </location>
</feature>
<feature type="region of interest" description="Disordered" evidence="1">
    <location>
        <begin position="980"/>
        <end position="1013"/>
    </location>
</feature>
<feature type="non-terminal residue" evidence="2">
    <location>
        <position position="1"/>
    </location>
</feature>
<accession>A0A7J5Z1P4</accession>
<sequence>MIAAQPLADSEASQRSTSSFLQTQSDMIAAQPLADSEASQRSTSSFLQTQSDMIAAQPLADSEASQRSTSSFLQTLSDMIAAQPLADSEASQRSTSSFLQTQSDMIAAQPLADSEASQRSTSSFLQTQSDMIAAQPLADSEASQRSTSSFLQTQSDMIVAQPLADSDASQRSTSSFLQTSKSNGIVPFHKVPTAEQLRATRHPQNLKQHHGQCDDRYDEAEKKMSNDIDELMDESSDATDYDDADFVPESSWNSSDSISSIKGLKIKENHPTHKVKKSLGISTGQSGDSTTCSVKPSSSRMSGGYSSTVTSSSSHFSENTSPKKSSINVTALPNTTKQKYNKKQYCLYCKKAISKLARHLESAHSEQPDVSKAFGFNKRSRERRQMLRSLKKRGNFDHNATVASCGAGEMVACRRPSKEKQSDDYRHCKFCQGLYARDCLWRHVKNCPQKPYEGEPQGGRKRIHLDLPKPDSVQEAVWKIACEMNQDDISSVVRSERDILSLGESLYNARKPHEKRNDYIRQKMREMARLLITARAISPLKRAEDLVMPSNFPHMIRAVREVAGYELVSNSYKIPSLALKLGHSLARLAGIVQCNAIIANRHAVAESAKQFAILYEKRWTESISGAALGTLQQAKWNKPQVLPFTSDVCLLHKLLSTERAKCMKDLAEEPNSQSFGNLAQVTLTQIVLFNRKRQGEVSKMELQTFTSRNRTELNPDIMMGLTEFEKTLTKYFDRVEIRGKRSRMVPVLLTPEMIAAMNLLVEKRNECQIHTDNVYLFARPGGLSHYRGSDCFRKYANQSGAKNPEALTSTRLRKQVATLSTVLNLKENEMDQLATFLGHDIRVHREFYRLPESTLQLAKVSKLLIAMEKGRLSDLQGKGLDDIEINPEAGKMRSKWTGDEVQAVERHLFSFITSCRVPDRSSSTWCVKEATQQLVRNYSRKNPHNCSRVPVPLLMGPKTQEIQTWMTLTFWMRNVGTDEDSDSGGECSEYVPSQSSSDSEGCSNGEGPSQPPVHIVAKNLVKKIGTSHPQNDNDEQKGEEDVEKGSKITVKSCTKGDKRKWDKKHYCIFCKLPQSKIARHLERKHHSEELVAKATCLPKSSKKRRLMLDQLRYKGDYNHNIAVLQSGQGELVTSRQPSEEADPHGYLPCNYCYGFFVKSELWKHEVNCKKNVAYLRKNHGKGTESKLQLRVSFLSKEMQQRDVRKYFPECCMMTCLLRLLEKHGSDASKDGYVSQKMREMGRFVIAAKTLNTSVKTLQDILVPPMFKLAVDAAKKASGYTKAKYRYDRPSLALKLGHTLKTVGDILIGQYVKEEDEAAANRVRSFLGLVSSEWNHYVSHRARTNLEEKKWNRKEMIPLTEDVLKLQKYLKSVEEDASEKLAKGPDPKAYRMLSETILSQIILFNRRRQGEAAKMLLDTYHSKNTEDLNEDVMQCLSKLERDLSKEFTRVVIRGKRGRKVPVLLTKRMTNSLDFLLENRTQENEILETNIYVFATANSDSNIRGSDCLRKFAQLCDAKHPETLTSTQLRKQIATLIQIMNLQDHEMDQVAKFMGHDIRVHREYYRLTENTMQLAKMSKLLMAIEMDTNVYKGKSLDDLDLDLGSSAVQKGNQRRPWSEAEKKAVWSQLGNWITLMKVPDTHTYTHTHKHTHTNTHTYTHTTQPHTHTHTYTHTHTNTHTHTYTHTYTHTHTHTHTYTHTYVFIGDIRT</sequence>
<feature type="compositionally biased region" description="Acidic residues" evidence="1">
    <location>
        <begin position="234"/>
        <end position="246"/>
    </location>
</feature>
<feature type="region of interest" description="Disordered" evidence="1">
    <location>
        <begin position="1644"/>
        <end position="1672"/>
    </location>
</feature>
<gene>
    <name evidence="2" type="ORF">F7725_016468</name>
</gene>
<dbReference type="PANTHER" id="PTHR33480">
    <property type="entry name" value="SET DOMAIN-CONTAINING PROTEIN-RELATED"/>
    <property type="match status" value="1"/>
</dbReference>
<evidence type="ECO:0000313" key="2">
    <source>
        <dbReference type="EMBL" id="KAF3855745.1"/>
    </source>
</evidence>
<evidence type="ECO:0000313" key="3">
    <source>
        <dbReference type="Proteomes" id="UP000518266"/>
    </source>
</evidence>
<feature type="compositionally biased region" description="Polar residues" evidence="1">
    <location>
        <begin position="991"/>
        <end position="1002"/>
    </location>
</feature>
<dbReference type="Proteomes" id="UP000518266">
    <property type="component" value="Unassembled WGS sequence"/>
</dbReference>
<feature type="region of interest" description="Disordered" evidence="1">
    <location>
        <begin position="161"/>
        <end position="184"/>
    </location>
</feature>
<feature type="compositionally biased region" description="Polar residues" evidence="1">
    <location>
        <begin position="11"/>
        <end position="26"/>
    </location>
</feature>
<feature type="compositionally biased region" description="Polar residues" evidence="1">
    <location>
        <begin position="280"/>
        <end position="296"/>
    </location>
</feature>
<feature type="compositionally biased region" description="Low complexity" evidence="1">
    <location>
        <begin position="1652"/>
        <end position="1663"/>
    </location>
</feature>
<feature type="region of interest" description="Disordered" evidence="1">
    <location>
        <begin position="234"/>
        <end position="330"/>
    </location>
</feature>
<feature type="compositionally biased region" description="Polar residues" evidence="1">
    <location>
        <begin position="37"/>
        <end position="52"/>
    </location>
</feature>
<protein>
    <submittedName>
        <fullName evidence="2">Uncharacterized protein</fullName>
    </submittedName>
</protein>
<proteinExistence type="predicted"/>
<evidence type="ECO:0000256" key="1">
    <source>
        <dbReference type="SAM" id="MobiDB-lite"/>
    </source>
</evidence>
<feature type="compositionally biased region" description="Polar residues" evidence="1">
    <location>
        <begin position="167"/>
        <end position="183"/>
    </location>
</feature>
<comment type="caution">
    <text evidence="2">The sequence shown here is derived from an EMBL/GenBank/DDBJ whole genome shotgun (WGS) entry which is preliminary data.</text>
</comment>
<name>A0A7J5Z1P4_DISMA</name>
<dbReference type="OrthoDB" id="5376140at2759"/>
<feature type="region of interest" description="Disordered" evidence="1">
    <location>
        <begin position="1025"/>
        <end position="1045"/>
    </location>
</feature>
<feature type="compositionally biased region" description="Low complexity" evidence="1">
    <location>
        <begin position="297"/>
        <end position="320"/>
    </location>
</feature>
<feature type="region of interest" description="Disordered" evidence="1">
    <location>
        <begin position="1"/>
        <end position="70"/>
    </location>
</feature>
<dbReference type="PANTHER" id="PTHR33480:SF5">
    <property type="entry name" value="SI:DKEY-51D8.9"/>
    <property type="match status" value="1"/>
</dbReference>
<organism evidence="2 3">
    <name type="scientific">Dissostichus mawsoni</name>
    <name type="common">Antarctic cod</name>
    <dbReference type="NCBI Taxonomy" id="36200"/>
    <lineage>
        <taxon>Eukaryota</taxon>
        <taxon>Metazoa</taxon>
        <taxon>Chordata</taxon>
        <taxon>Craniata</taxon>
        <taxon>Vertebrata</taxon>
        <taxon>Euteleostomi</taxon>
        <taxon>Actinopterygii</taxon>
        <taxon>Neopterygii</taxon>
        <taxon>Teleostei</taxon>
        <taxon>Neoteleostei</taxon>
        <taxon>Acanthomorphata</taxon>
        <taxon>Eupercaria</taxon>
        <taxon>Perciformes</taxon>
        <taxon>Notothenioidei</taxon>
        <taxon>Nototheniidae</taxon>
        <taxon>Dissostichus</taxon>
    </lineage>
</organism>